<accession>A0ABP5L5F0</accession>
<dbReference type="RefSeq" id="WP_344292880.1">
    <property type="nucleotide sequence ID" value="NZ_BAAAPF010000240.1"/>
</dbReference>
<dbReference type="InterPro" id="IPR014710">
    <property type="entry name" value="RmlC-like_jellyroll"/>
</dbReference>
<feature type="domain" description="DUF985" evidence="1">
    <location>
        <begin position="10"/>
        <end position="145"/>
    </location>
</feature>
<dbReference type="EMBL" id="BAAAPF010000240">
    <property type="protein sequence ID" value="GAA2141956.1"/>
    <property type="molecule type" value="Genomic_DNA"/>
</dbReference>
<proteinExistence type="predicted"/>
<dbReference type="InterPro" id="IPR009327">
    <property type="entry name" value="Cupin_DUF985"/>
</dbReference>
<dbReference type="PANTHER" id="PTHR33387">
    <property type="entry name" value="RMLC-LIKE JELLY ROLL FOLD PROTEIN"/>
    <property type="match status" value="1"/>
</dbReference>
<dbReference type="PANTHER" id="PTHR33387:SF3">
    <property type="entry name" value="DUF985 DOMAIN-CONTAINING PROTEIN"/>
    <property type="match status" value="1"/>
</dbReference>
<gene>
    <name evidence="2" type="ORF">GCM10009802_52590</name>
</gene>
<protein>
    <submittedName>
        <fullName evidence="2">Cupin domain-containing protein</fullName>
    </submittedName>
</protein>
<evidence type="ECO:0000313" key="3">
    <source>
        <dbReference type="Proteomes" id="UP001500443"/>
    </source>
</evidence>
<sequence>MSSGERPETAELLDLQPHPEGGWYRQTWASDITVAPEGYTGGRATATAIYFLLTAGEESAWHTVRSAELWLWHRGGPLRLTMGGDGDTPGGRPTQVVLGPDLAAGHQPQVLVPPGVWQRAEPAGAEEVLVSCIVSPGFDFADFRLLES</sequence>
<dbReference type="Gene3D" id="2.60.120.10">
    <property type="entry name" value="Jelly Rolls"/>
    <property type="match status" value="1"/>
</dbReference>
<dbReference type="InterPro" id="IPR039935">
    <property type="entry name" value="YML079W-like"/>
</dbReference>
<name>A0ABP5L5F0_9ACTN</name>
<keyword evidence="3" id="KW-1185">Reference proteome</keyword>
<dbReference type="CDD" id="cd06121">
    <property type="entry name" value="cupin_YML079wp"/>
    <property type="match status" value="1"/>
</dbReference>
<dbReference type="InterPro" id="IPR011051">
    <property type="entry name" value="RmlC_Cupin_sf"/>
</dbReference>
<evidence type="ECO:0000313" key="2">
    <source>
        <dbReference type="EMBL" id="GAA2141956.1"/>
    </source>
</evidence>
<dbReference type="Proteomes" id="UP001500443">
    <property type="component" value="Unassembled WGS sequence"/>
</dbReference>
<dbReference type="Pfam" id="PF06172">
    <property type="entry name" value="Cupin_5"/>
    <property type="match status" value="1"/>
</dbReference>
<dbReference type="SUPFAM" id="SSF51182">
    <property type="entry name" value="RmlC-like cupins"/>
    <property type="match status" value="1"/>
</dbReference>
<organism evidence="2 3">
    <name type="scientific">Streptomyces synnematoformans</name>
    <dbReference type="NCBI Taxonomy" id="415721"/>
    <lineage>
        <taxon>Bacteria</taxon>
        <taxon>Bacillati</taxon>
        <taxon>Actinomycetota</taxon>
        <taxon>Actinomycetes</taxon>
        <taxon>Kitasatosporales</taxon>
        <taxon>Streptomycetaceae</taxon>
        <taxon>Streptomyces</taxon>
    </lineage>
</organism>
<evidence type="ECO:0000259" key="1">
    <source>
        <dbReference type="Pfam" id="PF06172"/>
    </source>
</evidence>
<reference evidence="3" key="1">
    <citation type="journal article" date="2019" name="Int. J. Syst. Evol. Microbiol.">
        <title>The Global Catalogue of Microorganisms (GCM) 10K type strain sequencing project: providing services to taxonomists for standard genome sequencing and annotation.</title>
        <authorList>
            <consortium name="The Broad Institute Genomics Platform"/>
            <consortium name="The Broad Institute Genome Sequencing Center for Infectious Disease"/>
            <person name="Wu L."/>
            <person name="Ma J."/>
        </authorList>
    </citation>
    <scope>NUCLEOTIDE SEQUENCE [LARGE SCALE GENOMIC DNA]</scope>
    <source>
        <strain evidence="3">JCM 15481</strain>
    </source>
</reference>
<comment type="caution">
    <text evidence="2">The sequence shown here is derived from an EMBL/GenBank/DDBJ whole genome shotgun (WGS) entry which is preliminary data.</text>
</comment>